<proteinExistence type="predicted"/>
<organism evidence="2 3">
    <name type="scientific">Pseudodesulfovibrio cashew</name>
    <dbReference type="NCBI Taxonomy" id="2678688"/>
    <lineage>
        <taxon>Bacteria</taxon>
        <taxon>Pseudomonadati</taxon>
        <taxon>Thermodesulfobacteriota</taxon>
        <taxon>Desulfovibrionia</taxon>
        <taxon>Desulfovibrionales</taxon>
        <taxon>Desulfovibrionaceae</taxon>
    </lineage>
</organism>
<sequence>MYRLMPLLILAGILACSLPAFADGESVHVEMINASGRDLTVQFYVNAFPSLRQLPERTLKNGEKTTYTKAQTVHEKAGEEAQFLGWIVKFDKGCPTYIQHKAGQCTNTGSSCDKARIELLAPCAYRLTIEK</sequence>
<dbReference type="PROSITE" id="PS51257">
    <property type="entry name" value="PROKAR_LIPOPROTEIN"/>
    <property type="match status" value="1"/>
</dbReference>
<dbReference type="AlphaFoldDB" id="A0A6I6JEA9"/>
<accession>A0A6I6JEA9</accession>
<keyword evidence="3" id="KW-1185">Reference proteome</keyword>
<dbReference type="RefSeq" id="WP_158947805.1">
    <property type="nucleotide sequence ID" value="NZ_CP046400.1"/>
</dbReference>
<evidence type="ECO:0000256" key="1">
    <source>
        <dbReference type="SAM" id="SignalP"/>
    </source>
</evidence>
<protein>
    <submittedName>
        <fullName evidence="2">Uncharacterized protein</fullName>
    </submittedName>
</protein>
<feature type="chain" id="PRO_5026210660" evidence="1">
    <location>
        <begin position="23"/>
        <end position="131"/>
    </location>
</feature>
<dbReference type="EMBL" id="CP046400">
    <property type="protein sequence ID" value="QGY40471.1"/>
    <property type="molecule type" value="Genomic_DNA"/>
</dbReference>
<feature type="signal peptide" evidence="1">
    <location>
        <begin position="1"/>
        <end position="22"/>
    </location>
</feature>
<keyword evidence="1" id="KW-0732">Signal</keyword>
<gene>
    <name evidence="2" type="ORF">GM415_10155</name>
</gene>
<dbReference type="Proteomes" id="UP000428328">
    <property type="component" value="Chromosome"/>
</dbReference>
<dbReference type="KEGG" id="psel:GM415_10155"/>
<evidence type="ECO:0000313" key="3">
    <source>
        <dbReference type="Proteomes" id="UP000428328"/>
    </source>
</evidence>
<reference evidence="2 3" key="1">
    <citation type="submission" date="2019-11" db="EMBL/GenBank/DDBJ databases">
        <authorList>
            <person name="Zheng R.K."/>
            <person name="Sun C.M."/>
        </authorList>
    </citation>
    <scope>NUCLEOTIDE SEQUENCE [LARGE SCALE GENOMIC DNA]</scope>
    <source>
        <strain evidence="2 3">SRB007</strain>
    </source>
</reference>
<name>A0A6I6JEA9_9BACT</name>
<evidence type="ECO:0000313" key="2">
    <source>
        <dbReference type="EMBL" id="QGY40471.1"/>
    </source>
</evidence>